<dbReference type="Proteomes" id="UP001432322">
    <property type="component" value="Unassembled WGS sequence"/>
</dbReference>
<comment type="caution">
    <text evidence="1">The sequence shown here is derived from an EMBL/GenBank/DDBJ whole genome shotgun (WGS) entry which is preliminary data.</text>
</comment>
<name>A0AAV5WDK3_9BILA</name>
<protein>
    <submittedName>
        <fullName evidence="1">Uncharacterized protein</fullName>
    </submittedName>
</protein>
<accession>A0AAV5WDK3</accession>
<dbReference type="AlphaFoldDB" id="A0AAV5WDK3"/>
<keyword evidence="2" id="KW-1185">Reference proteome</keyword>
<reference evidence="1" key="1">
    <citation type="submission" date="2023-10" db="EMBL/GenBank/DDBJ databases">
        <title>Genome assembly of Pristionchus species.</title>
        <authorList>
            <person name="Yoshida K."/>
            <person name="Sommer R.J."/>
        </authorList>
    </citation>
    <scope>NUCLEOTIDE SEQUENCE</scope>
    <source>
        <strain evidence="1">RS5133</strain>
    </source>
</reference>
<proteinExistence type="predicted"/>
<feature type="non-terminal residue" evidence="1">
    <location>
        <position position="1"/>
    </location>
</feature>
<evidence type="ECO:0000313" key="1">
    <source>
        <dbReference type="EMBL" id="GMT28515.1"/>
    </source>
</evidence>
<feature type="non-terminal residue" evidence="1">
    <location>
        <position position="218"/>
    </location>
</feature>
<organism evidence="1 2">
    <name type="scientific">Pristionchus fissidentatus</name>
    <dbReference type="NCBI Taxonomy" id="1538716"/>
    <lineage>
        <taxon>Eukaryota</taxon>
        <taxon>Metazoa</taxon>
        <taxon>Ecdysozoa</taxon>
        <taxon>Nematoda</taxon>
        <taxon>Chromadorea</taxon>
        <taxon>Rhabditida</taxon>
        <taxon>Rhabditina</taxon>
        <taxon>Diplogasteromorpha</taxon>
        <taxon>Diplogasteroidea</taxon>
        <taxon>Neodiplogasteridae</taxon>
        <taxon>Pristionchus</taxon>
    </lineage>
</organism>
<gene>
    <name evidence="1" type="ORF">PFISCL1PPCAC_19812</name>
</gene>
<evidence type="ECO:0000313" key="2">
    <source>
        <dbReference type="Proteomes" id="UP001432322"/>
    </source>
</evidence>
<dbReference type="EMBL" id="BTSY01000005">
    <property type="protein sequence ID" value="GMT28515.1"/>
    <property type="molecule type" value="Genomic_DNA"/>
</dbReference>
<sequence length="218" mass="24814">AHTFVYLACASDTDSRTMTHLYSTAHTDRVHTFTVEAEETRSTVDRGTSWIGDTVSLTTQLHRRTITYWGKISHLTYSLPTFHSRSTIYMTYTQHSCYLYTISIPAQLSIGAPHSHTTVHFAMPIKTFSLPTTRCHNCMCAVHPEENVPVTFERFNRVTHTTSTCASFSTDNIRAETGGLKLHERSVAPIVLAKMMERAFSLTHYCRTFFLRLNGRNK</sequence>